<dbReference type="Proteomes" id="UP000230069">
    <property type="component" value="Unassembled WGS sequence"/>
</dbReference>
<gene>
    <name evidence="2" type="ORF">AQUCO_03800157v1</name>
</gene>
<protein>
    <recommendedName>
        <fullName evidence="1">FBD domain-containing protein</fullName>
    </recommendedName>
</protein>
<feature type="domain" description="FBD" evidence="1">
    <location>
        <begin position="266"/>
        <end position="340"/>
    </location>
</feature>
<name>A0A2G5CSZ3_AQUCA</name>
<evidence type="ECO:0000259" key="1">
    <source>
        <dbReference type="SMART" id="SM00579"/>
    </source>
</evidence>
<dbReference type="Gene3D" id="3.80.10.10">
    <property type="entry name" value="Ribonuclease Inhibitor"/>
    <property type="match status" value="1"/>
</dbReference>
<dbReference type="Pfam" id="PF08387">
    <property type="entry name" value="FBD"/>
    <property type="match status" value="1"/>
</dbReference>
<proteinExistence type="predicted"/>
<evidence type="ECO:0000313" key="3">
    <source>
        <dbReference type="Proteomes" id="UP000230069"/>
    </source>
</evidence>
<dbReference type="InterPro" id="IPR050232">
    <property type="entry name" value="FBL13/AtMIF1-like"/>
</dbReference>
<dbReference type="SUPFAM" id="SSF52047">
    <property type="entry name" value="RNI-like"/>
    <property type="match status" value="1"/>
</dbReference>
<dbReference type="PANTHER" id="PTHR31900">
    <property type="entry name" value="F-BOX/RNI SUPERFAMILY PROTEIN-RELATED"/>
    <property type="match status" value="1"/>
</dbReference>
<evidence type="ECO:0000313" key="2">
    <source>
        <dbReference type="EMBL" id="PIA34359.1"/>
    </source>
</evidence>
<dbReference type="PANTHER" id="PTHR31900:SF30">
    <property type="entry name" value="SUPERFAMILY PROTEIN, PUTATIVE-RELATED"/>
    <property type="match status" value="1"/>
</dbReference>
<dbReference type="InterPro" id="IPR032675">
    <property type="entry name" value="LRR_dom_sf"/>
</dbReference>
<dbReference type="OrthoDB" id="1910353at2759"/>
<dbReference type="AlphaFoldDB" id="A0A2G5CSZ3"/>
<organism evidence="2 3">
    <name type="scientific">Aquilegia coerulea</name>
    <name type="common">Rocky mountain columbine</name>
    <dbReference type="NCBI Taxonomy" id="218851"/>
    <lineage>
        <taxon>Eukaryota</taxon>
        <taxon>Viridiplantae</taxon>
        <taxon>Streptophyta</taxon>
        <taxon>Embryophyta</taxon>
        <taxon>Tracheophyta</taxon>
        <taxon>Spermatophyta</taxon>
        <taxon>Magnoliopsida</taxon>
        <taxon>Ranunculales</taxon>
        <taxon>Ranunculaceae</taxon>
        <taxon>Thalictroideae</taxon>
        <taxon>Aquilegia</taxon>
    </lineage>
</organism>
<dbReference type="InParanoid" id="A0A2G5CSZ3"/>
<accession>A0A2G5CSZ3</accession>
<sequence>MYDIQMPSLMCNAGMIRSLELISVKFPYGNDDGEVILNCGVLKNLVLINCIISHLYMVTISPPVLENLEFRDEFDGVGYCKVKICTPSLKSVKYIGPMFDDIFVEKLSSLESADLDVYRIRYYAIKKEMYSQRLMNVLTGIYNIRTITLSMSLLKTLTKLPEIMEKLPNLLHNLKCMNLTNQWDDDTCICPVASILERLPHIESLGWERTKTRQFEGDLSKRHDSCICAALEKLPPDQALLWERKKATWLGSTNASEISREALPKQCVFHCLKTFKIRNPRVSDSEIKIMEFLLKRAISLKEIIISSTEEQSRDERMLAGFCEQLSKIPHASSSVLIHLH</sequence>
<dbReference type="SMART" id="SM00579">
    <property type="entry name" value="FBD"/>
    <property type="match status" value="1"/>
</dbReference>
<reference evidence="2 3" key="1">
    <citation type="submission" date="2017-09" db="EMBL/GenBank/DDBJ databases">
        <title>WGS assembly of Aquilegia coerulea Goldsmith.</title>
        <authorList>
            <person name="Hodges S."/>
            <person name="Kramer E."/>
            <person name="Nordborg M."/>
            <person name="Tomkins J."/>
            <person name="Borevitz J."/>
            <person name="Derieg N."/>
            <person name="Yan J."/>
            <person name="Mihaltcheva S."/>
            <person name="Hayes R.D."/>
            <person name="Rokhsar D."/>
        </authorList>
    </citation>
    <scope>NUCLEOTIDE SEQUENCE [LARGE SCALE GENOMIC DNA]</scope>
    <source>
        <strain evidence="3">cv. Goldsmith</strain>
    </source>
</reference>
<keyword evidence="3" id="KW-1185">Reference proteome</keyword>
<dbReference type="EMBL" id="KZ305055">
    <property type="protein sequence ID" value="PIA34359.1"/>
    <property type="molecule type" value="Genomic_DNA"/>
</dbReference>
<dbReference type="InterPro" id="IPR006566">
    <property type="entry name" value="FBD"/>
</dbReference>